<reference evidence="10 11" key="2">
    <citation type="journal article" date="2011" name="J. Bacteriol.">
        <title>Complete genome sequence of strain HTCC2503T of Parvularcula bermudensis, the type species of the order "Parvularculales" in the class Alphaproteobacteria.</title>
        <authorList>
            <person name="Oh H.M."/>
            <person name="Kang I."/>
            <person name="Vergin K.L."/>
            <person name="Kang D."/>
            <person name="Rhee K.H."/>
            <person name="Giovannoni S.J."/>
            <person name="Cho J.C."/>
        </authorList>
    </citation>
    <scope>NUCLEOTIDE SEQUENCE [LARGE SCALE GENOMIC DNA]</scope>
    <source>
        <strain evidence="11">ATCC BAA-594 / HTCC2503 / KCTC 12087</strain>
    </source>
</reference>
<evidence type="ECO:0000256" key="5">
    <source>
        <dbReference type="ARBA" id="ARBA00023004"/>
    </source>
</evidence>
<dbReference type="GO" id="GO:0005886">
    <property type="term" value="C:plasma membrane"/>
    <property type="evidence" value="ECO:0007669"/>
    <property type="project" value="UniProtKB-SubCell"/>
</dbReference>
<dbReference type="Gene3D" id="1.20.1260.10">
    <property type="match status" value="1"/>
</dbReference>
<keyword evidence="5 8" id="KW-0408">Iron</keyword>
<evidence type="ECO:0000256" key="6">
    <source>
        <dbReference type="ARBA" id="ARBA00023033"/>
    </source>
</evidence>
<feature type="binding site" evidence="8">
    <location>
        <position position="162"/>
    </location>
    <ligand>
        <name>Fe cation</name>
        <dbReference type="ChEBI" id="CHEBI:24875"/>
        <label>2</label>
    </ligand>
</feature>
<evidence type="ECO:0000256" key="7">
    <source>
        <dbReference type="ARBA" id="ARBA00023136"/>
    </source>
</evidence>
<dbReference type="Proteomes" id="UP000001302">
    <property type="component" value="Chromosome"/>
</dbReference>
<sequence>MTEAPPLPAPTDTAEALEERKAPPSPGPKTRRRAEMLRVDHAGEYGAVNIYRGQRAVFEKVKGKAQLKATLAHMEDGEAHHLATFDRYLTEENIRPTLFSPVWNAAGFTLGAVTALMGEKAAMACTSAVETEIERHYGAQIDELDGLDATLQETVEAFRIDEIGHRDTALDAGAEETFGYSVMKRVIGFGCRAAISLAEKV</sequence>
<feature type="binding site" evidence="8">
    <location>
        <position position="165"/>
    </location>
    <ligand>
        <name>Fe cation</name>
        <dbReference type="ChEBI" id="CHEBI:24875"/>
        <label>2</label>
    </ligand>
</feature>
<feature type="region of interest" description="Disordered" evidence="9">
    <location>
        <begin position="1"/>
        <end position="31"/>
    </location>
</feature>
<comment type="function">
    <text evidence="8">Catalyzes the hydroxylation of 2-nonaprenyl-3-methyl-6-methoxy-1,4-benzoquinol during ubiquinone biosynthesis.</text>
</comment>
<dbReference type="AlphaFoldDB" id="E0TD93"/>
<dbReference type="HAMAP" id="MF_01658">
    <property type="entry name" value="COQ7"/>
    <property type="match status" value="1"/>
</dbReference>
<dbReference type="GO" id="GO:0046872">
    <property type="term" value="F:metal ion binding"/>
    <property type="evidence" value="ECO:0007669"/>
    <property type="project" value="UniProtKB-KW"/>
</dbReference>
<gene>
    <name evidence="8" type="primary">coq7</name>
    <name evidence="10" type="ordered locus">PB2503_09314</name>
</gene>
<dbReference type="CDD" id="cd01042">
    <property type="entry name" value="DMQH"/>
    <property type="match status" value="1"/>
</dbReference>
<dbReference type="GO" id="GO:0008682">
    <property type="term" value="F:3-demethoxyubiquinol 3-hydroxylase activity"/>
    <property type="evidence" value="ECO:0007669"/>
    <property type="project" value="UniProtKB-EC"/>
</dbReference>
<evidence type="ECO:0000313" key="11">
    <source>
        <dbReference type="Proteomes" id="UP000001302"/>
    </source>
</evidence>
<keyword evidence="11" id="KW-1185">Reference proteome</keyword>
<dbReference type="GO" id="GO:0006744">
    <property type="term" value="P:ubiquinone biosynthetic process"/>
    <property type="evidence" value="ECO:0007669"/>
    <property type="project" value="UniProtKB-UniRule"/>
</dbReference>
<feature type="binding site" evidence="8">
    <location>
        <position position="81"/>
    </location>
    <ligand>
        <name>Fe cation</name>
        <dbReference type="ChEBI" id="CHEBI:24875"/>
        <label>1</label>
    </ligand>
</feature>
<dbReference type="InterPro" id="IPR009078">
    <property type="entry name" value="Ferritin-like_SF"/>
</dbReference>
<evidence type="ECO:0000256" key="2">
    <source>
        <dbReference type="ARBA" id="ARBA00022688"/>
    </source>
</evidence>
<dbReference type="STRING" id="314260.PB2503_09314"/>
<keyword evidence="4 8" id="KW-0560">Oxidoreductase</keyword>
<feature type="binding site" evidence="8">
    <location>
        <position position="130"/>
    </location>
    <ligand>
        <name>Fe cation</name>
        <dbReference type="ChEBI" id="CHEBI:24875"/>
        <label>2</label>
    </ligand>
</feature>
<comment type="similarity">
    <text evidence="8">Belongs to the COQ7 family.</text>
</comment>
<dbReference type="PANTHER" id="PTHR11237">
    <property type="entry name" value="COENZYME Q10 BIOSYNTHESIS PROTEIN 7"/>
    <property type="match status" value="1"/>
</dbReference>
<evidence type="ECO:0000256" key="8">
    <source>
        <dbReference type="HAMAP-Rule" id="MF_01658"/>
    </source>
</evidence>
<keyword evidence="3 8" id="KW-0479">Metal-binding</keyword>
<evidence type="ECO:0000256" key="1">
    <source>
        <dbReference type="ARBA" id="ARBA00004749"/>
    </source>
</evidence>
<feature type="binding site" evidence="8">
    <location>
        <position position="78"/>
    </location>
    <ligand>
        <name>Fe cation</name>
        <dbReference type="ChEBI" id="CHEBI:24875"/>
        <label>1</label>
    </ligand>
</feature>
<dbReference type="PANTHER" id="PTHR11237:SF4">
    <property type="entry name" value="5-DEMETHOXYUBIQUINONE HYDROXYLASE, MITOCHONDRIAL"/>
    <property type="match status" value="1"/>
</dbReference>
<protein>
    <recommendedName>
        <fullName evidence="8">3-demethoxyubiquinol 3-hydroxylase</fullName>
        <shortName evidence="8">DMQ hydroxylase</shortName>
        <ecNumber evidence="8">1.14.99.60</ecNumber>
    </recommendedName>
    <alternativeName>
        <fullName evidence="8">2-nonaprenyl-3-methyl-6-methoxy-1,4-benzoquinol hydroxylase</fullName>
    </alternativeName>
</protein>
<dbReference type="SUPFAM" id="SSF47240">
    <property type="entry name" value="Ferritin-like"/>
    <property type="match status" value="1"/>
</dbReference>
<dbReference type="InterPro" id="IPR011566">
    <property type="entry name" value="Ubq_synth_Coq7"/>
</dbReference>
<proteinExistence type="inferred from homology"/>
<reference evidence="11" key="1">
    <citation type="submission" date="2010-08" db="EMBL/GenBank/DDBJ databases">
        <title>Genome sequence of Parvularcula bermudensis HTCC2503.</title>
        <authorList>
            <person name="Kang D.-M."/>
            <person name="Oh H.-M."/>
            <person name="Cho J.-C."/>
        </authorList>
    </citation>
    <scope>NUCLEOTIDE SEQUENCE [LARGE SCALE GENOMIC DNA]</scope>
    <source>
        <strain evidence="11">ATCC BAA-594 / HTCC2503 / KCTC 12087</strain>
    </source>
</reference>
<dbReference type="Pfam" id="PF03232">
    <property type="entry name" value="COQ7"/>
    <property type="match status" value="1"/>
</dbReference>
<dbReference type="UniPathway" id="UPA00232"/>
<feature type="binding site" evidence="8">
    <location>
        <position position="44"/>
    </location>
    <ligand>
        <name>Fe cation</name>
        <dbReference type="ChEBI" id="CHEBI:24875"/>
        <label>1</label>
    </ligand>
</feature>
<keyword evidence="6 8" id="KW-0503">Monooxygenase</keyword>
<dbReference type="OrthoDB" id="7559360at2"/>
<comment type="pathway">
    <text evidence="1 8">Cofactor biosynthesis; ubiquinone biosynthesis.</text>
</comment>
<keyword evidence="8" id="KW-1003">Cell membrane</keyword>
<dbReference type="HOGENOM" id="CLU_071892_2_0_5"/>
<evidence type="ECO:0000256" key="3">
    <source>
        <dbReference type="ARBA" id="ARBA00022723"/>
    </source>
</evidence>
<comment type="cofactor">
    <cofactor evidence="8">
        <name>Fe cation</name>
        <dbReference type="ChEBI" id="CHEBI:24875"/>
    </cofactor>
    <text evidence="8">Binds 2 iron ions per subunit.</text>
</comment>
<keyword evidence="2 8" id="KW-0831">Ubiquinone biosynthesis</keyword>
<dbReference type="RefSeq" id="WP_013300890.1">
    <property type="nucleotide sequence ID" value="NC_014414.1"/>
</dbReference>
<comment type="subcellular location">
    <subcellularLocation>
        <location evidence="8">Cell membrane</location>
        <topology evidence="8">Peripheral membrane protein</topology>
    </subcellularLocation>
</comment>
<keyword evidence="7 8" id="KW-0472">Membrane</keyword>
<feature type="binding site" evidence="8">
    <location>
        <position position="162"/>
    </location>
    <ligand>
        <name>Fe cation</name>
        <dbReference type="ChEBI" id="CHEBI:24875"/>
        <label>1</label>
    </ligand>
</feature>
<evidence type="ECO:0000313" key="10">
    <source>
        <dbReference type="EMBL" id="ADM09916.1"/>
    </source>
</evidence>
<name>E0TD93_PARBH</name>
<evidence type="ECO:0000256" key="4">
    <source>
        <dbReference type="ARBA" id="ARBA00023002"/>
    </source>
</evidence>
<dbReference type="KEGG" id="pbr:PB2503_09314"/>
<dbReference type="eggNOG" id="COG2941">
    <property type="taxonomic scope" value="Bacteria"/>
</dbReference>
<dbReference type="InterPro" id="IPR012347">
    <property type="entry name" value="Ferritin-like"/>
</dbReference>
<dbReference type="EC" id="1.14.99.60" evidence="8"/>
<feature type="binding site" evidence="8">
    <location>
        <position position="78"/>
    </location>
    <ligand>
        <name>Fe cation</name>
        <dbReference type="ChEBI" id="CHEBI:24875"/>
        <label>2</label>
    </ligand>
</feature>
<organism evidence="10 11">
    <name type="scientific">Parvularcula bermudensis (strain ATCC BAA-594 / HTCC2503 / KCTC 12087)</name>
    <dbReference type="NCBI Taxonomy" id="314260"/>
    <lineage>
        <taxon>Bacteria</taxon>
        <taxon>Pseudomonadati</taxon>
        <taxon>Pseudomonadota</taxon>
        <taxon>Alphaproteobacteria</taxon>
        <taxon>Parvularculales</taxon>
        <taxon>Parvularculaceae</taxon>
        <taxon>Parvularcula</taxon>
    </lineage>
</organism>
<comment type="catalytic activity">
    <reaction evidence="8">
        <text>a 5-methoxy-2-methyl-3-(all-trans-polyprenyl)benzene-1,4-diol + AH2 + O2 = a 3-demethylubiquinol + A + H2O</text>
        <dbReference type="Rhea" id="RHEA:50908"/>
        <dbReference type="Rhea" id="RHEA-COMP:10859"/>
        <dbReference type="Rhea" id="RHEA-COMP:10914"/>
        <dbReference type="ChEBI" id="CHEBI:13193"/>
        <dbReference type="ChEBI" id="CHEBI:15377"/>
        <dbReference type="ChEBI" id="CHEBI:15379"/>
        <dbReference type="ChEBI" id="CHEBI:17499"/>
        <dbReference type="ChEBI" id="CHEBI:84167"/>
        <dbReference type="ChEBI" id="CHEBI:84422"/>
        <dbReference type="EC" id="1.14.99.60"/>
    </reaction>
</comment>
<evidence type="ECO:0000256" key="9">
    <source>
        <dbReference type="SAM" id="MobiDB-lite"/>
    </source>
</evidence>
<accession>E0TD93</accession>
<dbReference type="EMBL" id="CP002156">
    <property type="protein sequence ID" value="ADM09916.1"/>
    <property type="molecule type" value="Genomic_DNA"/>
</dbReference>